<evidence type="ECO:0000313" key="1">
    <source>
        <dbReference type="EMBL" id="QKQ33733.1"/>
    </source>
</evidence>
<proteinExistence type="predicted"/>
<protein>
    <submittedName>
        <fullName evidence="1">Uncharacterized protein</fullName>
    </submittedName>
</protein>
<dbReference type="EMBL" id="CP054563">
    <property type="protein sequence ID" value="QKQ33733.1"/>
    <property type="molecule type" value="Genomic_DNA"/>
</dbReference>
<gene>
    <name evidence="1" type="ORF">HPE44_03735</name>
</gene>
<sequence length="122" mass="14255">MNGKLITWLDVERQLKRVSNNKTQYPDFIHAIYCYSSGMEIEYSGELPDTLKWLDFAFGKSISLVGEPYIRLDLNKEIYPIEFIQAVNGKKKPKPVYPLLKEHVYNPEQVQTPRKNGEKHLI</sequence>
<organism evidence="1">
    <name type="scientific">Escherichia coli</name>
    <dbReference type="NCBI Taxonomy" id="562"/>
    <lineage>
        <taxon>Bacteria</taxon>
        <taxon>Pseudomonadati</taxon>
        <taxon>Pseudomonadota</taxon>
        <taxon>Gammaproteobacteria</taxon>
        <taxon>Enterobacterales</taxon>
        <taxon>Enterobacteriaceae</taxon>
        <taxon>Escherichia</taxon>
    </lineage>
</organism>
<reference evidence="1" key="1">
    <citation type="submission" date="2020-05" db="EMBL/GenBank/DDBJ databases">
        <title>Title: F plasmids are the major carriers of antibiotic resistance genes in human-associated commensal E. coli.</title>
        <authorList>
            <person name="Stephens C."/>
            <person name="Arismendi T."/>
            <person name="Wright M."/>
            <person name="Hartman A."/>
            <person name="Gonzalez A."/>
            <person name="Gill M."/>
            <person name="Pandori M."/>
            <person name="Hess D."/>
        </authorList>
    </citation>
    <scope>NUCLEOTIDE SEQUENCE</scope>
    <source>
        <strain evidence="1">SCU-478</strain>
    </source>
</reference>
<dbReference type="AlphaFoldDB" id="A0A6N0IGB4"/>
<name>A0A6N0IGB4_ECOLX</name>
<accession>A0A6N0IGB4</accession>